<evidence type="ECO:0000256" key="9">
    <source>
        <dbReference type="ARBA" id="ARBA00048540"/>
    </source>
</evidence>
<protein>
    <recommendedName>
        <fullName evidence="3 10">FAD:protein FMN transferase</fullName>
        <ecNumber evidence="2 10">2.7.1.180</ecNumber>
    </recommendedName>
</protein>
<evidence type="ECO:0000256" key="5">
    <source>
        <dbReference type="ARBA" id="ARBA00022679"/>
    </source>
</evidence>
<dbReference type="InterPro" id="IPR003374">
    <property type="entry name" value="ApbE-like_sf"/>
</dbReference>
<keyword evidence="10" id="KW-0472">Membrane</keyword>
<dbReference type="Gene3D" id="3.10.520.10">
    <property type="entry name" value="ApbE-like domains"/>
    <property type="match status" value="1"/>
</dbReference>
<proteinExistence type="inferred from homology"/>
<comment type="similarity">
    <text evidence="10">Belongs to the ApbE family.</text>
</comment>
<keyword evidence="10" id="KW-1003">Cell membrane</keyword>
<keyword evidence="6 10" id="KW-0479">Metal-binding</keyword>
<dbReference type="PANTHER" id="PTHR30040:SF2">
    <property type="entry name" value="FAD:PROTEIN FMN TRANSFERASE"/>
    <property type="match status" value="1"/>
</dbReference>
<accession>A0A9D9J1R5</accession>
<dbReference type="SUPFAM" id="SSF143631">
    <property type="entry name" value="ApbE-like"/>
    <property type="match status" value="1"/>
</dbReference>
<dbReference type="PANTHER" id="PTHR30040">
    <property type="entry name" value="THIAMINE BIOSYNTHESIS LIPOPROTEIN APBE"/>
    <property type="match status" value="1"/>
</dbReference>
<reference evidence="12" key="1">
    <citation type="submission" date="2020-10" db="EMBL/GenBank/DDBJ databases">
        <authorList>
            <person name="Gilroy R."/>
        </authorList>
    </citation>
    <scope>NUCLEOTIDE SEQUENCE</scope>
    <source>
        <strain evidence="12">B3-2255</strain>
    </source>
</reference>
<evidence type="ECO:0000256" key="4">
    <source>
        <dbReference type="ARBA" id="ARBA00022630"/>
    </source>
</evidence>
<keyword evidence="10" id="KW-0449">Lipoprotein</keyword>
<comment type="function">
    <text evidence="10">Flavin transferase that catalyzes the transfer of the FMN moiety of FAD and its covalent binding to the hydroxyl group of a threonine residue in a target flavoprotein.</text>
</comment>
<evidence type="ECO:0000256" key="8">
    <source>
        <dbReference type="ARBA" id="ARBA00022842"/>
    </source>
</evidence>
<comment type="catalytic activity">
    <reaction evidence="9 10">
        <text>L-threonyl-[protein] + FAD = FMN-L-threonyl-[protein] + AMP + H(+)</text>
        <dbReference type="Rhea" id="RHEA:36847"/>
        <dbReference type="Rhea" id="RHEA-COMP:11060"/>
        <dbReference type="Rhea" id="RHEA-COMP:11061"/>
        <dbReference type="ChEBI" id="CHEBI:15378"/>
        <dbReference type="ChEBI" id="CHEBI:30013"/>
        <dbReference type="ChEBI" id="CHEBI:57692"/>
        <dbReference type="ChEBI" id="CHEBI:74257"/>
        <dbReference type="ChEBI" id="CHEBI:456215"/>
        <dbReference type="EC" id="2.7.1.180"/>
    </reaction>
</comment>
<evidence type="ECO:0000256" key="11">
    <source>
        <dbReference type="SAM" id="MobiDB-lite"/>
    </source>
</evidence>
<dbReference type="EC" id="2.7.1.180" evidence="2 10"/>
<keyword evidence="10" id="KW-0997">Cell inner membrane</keyword>
<dbReference type="GO" id="GO:0016740">
    <property type="term" value="F:transferase activity"/>
    <property type="evidence" value="ECO:0007669"/>
    <property type="project" value="UniProtKB-UniRule"/>
</dbReference>
<sequence>MKNIFAFLAILAITVSCGGNEDYYNIEGYAQGGTYRITLRSDLKKCKELQEGVERILADIDNSISGYNPSSALSMFNGNFNGNNEGPCHASDSGVAGSEAPGNGMSGSGMSGSEVPGRNPILTDIFALSERIYRECGGYFDVSSGALFDAWGFGFKEGTFPDMADIDSIMDFTGMDKIIFRDGRLVKTDPRVTLNFNAIAQGYTCDIIAGYLAGEGITDMLVNVGGEIFCRGVNPSGKEWTIGIDAPIDGNMVAGEKLQTVIEIPVSENGTGVVTSGNYRKFYIKDGKKYSHTVNPKTGLPVEHNLLSATVISDNASAEAILALADGPGITDGTEVTDSTGMADGTGKATDAGIGKCTALADALATYMMVVGVEESIAYVQNHPGIEAVLIYEEDGAIKTWISEGVIVSGEK</sequence>
<keyword evidence="8 10" id="KW-0460">Magnesium</keyword>
<reference evidence="12" key="2">
    <citation type="journal article" date="2021" name="PeerJ">
        <title>Extensive microbial diversity within the chicken gut microbiome revealed by metagenomics and culture.</title>
        <authorList>
            <person name="Gilroy R."/>
            <person name="Ravi A."/>
            <person name="Getino M."/>
            <person name="Pursley I."/>
            <person name="Horton D.L."/>
            <person name="Alikhan N.F."/>
            <person name="Baker D."/>
            <person name="Gharbi K."/>
            <person name="Hall N."/>
            <person name="Watson M."/>
            <person name="Adriaenssens E.M."/>
            <person name="Foster-Nyarko E."/>
            <person name="Jarju S."/>
            <person name="Secka A."/>
            <person name="Antonio M."/>
            <person name="Oren A."/>
            <person name="Chaudhuri R.R."/>
            <person name="La Ragione R."/>
            <person name="Hildebrand F."/>
            <person name="Pallen M.J."/>
        </authorList>
    </citation>
    <scope>NUCLEOTIDE SEQUENCE</scope>
    <source>
        <strain evidence="12">B3-2255</strain>
    </source>
</reference>
<keyword evidence="5 10" id="KW-0808">Transferase</keyword>
<comment type="cofactor">
    <cofactor evidence="1 10">
        <name>Mg(2+)</name>
        <dbReference type="ChEBI" id="CHEBI:18420"/>
    </cofactor>
</comment>
<evidence type="ECO:0000256" key="7">
    <source>
        <dbReference type="ARBA" id="ARBA00022827"/>
    </source>
</evidence>
<evidence type="ECO:0000256" key="10">
    <source>
        <dbReference type="RuleBase" id="RU363002"/>
    </source>
</evidence>
<keyword evidence="4 10" id="KW-0285">Flavoprotein</keyword>
<dbReference type="PROSITE" id="PS51257">
    <property type="entry name" value="PROKAR_LIPOPROTEIN"/>
    <property type="match status" value="1"/>
</dbReference>
<gene>
    <name evidence="12" type="ORF">IAC87_03320</name>
</gene>
<evidence type="ECO:0000256" key="6">
    <source>
        <dbReference type="ARBA" id="ARBA00022723"/>
    </source>
</evidence>
<organism evidence="12 13">
    <name type="scientific">Candidatus Merdivivens faecigallinarum</name>
    <dbReference type="NCBI Taxonomy" id="2840871"/>
    <lineage>
        <taxon>Bacteria</taxon>
        <taxon>Pseudomonadati</taxon>
        <taxon>Bacteroidota</taxon>
        <taxon>Bacteroidia</taxon>
        <taxon>Bacteroidales</taxon>
        <taxon>Muribaculaceae</taxon>
        <taxon>Muribaculaceae incertae sedis</taxon>
        <taxon>Candidatus Merdivivens</taxon>
    </lineage>
</organism>
<name>A0A9D9J1R5_9BACT</name>
<comment type="caution">
    <text evidence="12">The sequence shown here is derived from an EMBL/GenBank/DDBJ whole genome shotgun (WGS) entry which is preliminary data.</text>
</comment>
<dbReference type="Pfam" id="PF02424">
    <property type="entry name" value="ApbE"/>
    <property type="match status" value="1"/>
</dbReference>
<dbReference type="EMBL" id="JADILY010000072">
    <property type="protein sequence ID" value="MBO8481558.1"/>
    <property type="molecule type" value="Genomic_DNA"/>
</dbReference>
<evidence type="ECO:0000256" key="3">
    <source>
        <dbReference type="ARBA" id="ARBA00016337"/>
    </source>
</evidence>
<evidence type="ECO:0000313" key="12">
    <source>
        <dbReference type="EMBL" id="MBO8481558.1"/>
    </source>
</evidence>
<comment type="subcellular location">
    <subcellularLocation>
        <location evidence="10">Cell inner membrane</location>
        <topology evidence="10">Lipid-anchor</topology>
        <orientation evidence="10">Periplasmic side</orientation>
    </subcellularLocation>
</comment>
<feature type="region of interest" description="Disordered" evidence="11">
    <location>
        <begin position="87"/>
        <end position="113"/>
    </location>
</feature>
<evidence type="ECO:0000313" key="13">
    <source>
        <dbReference type="Proteomes" id="UP000823772"/>
    </source>
</evidence>
<evidence type="ECO:0000256" key="1">
    <source>
        <dbReference type="ARBA" id="ARBA00001946"/>
    </source>
</evidence>
<evidence type="ECO:0000256" key="2">
    <source>
        <dbReference type="ARBA" id="ARBA00011955"/>
    </source>
</evidence>
<dbReference type="AlphaFoldDB" id="A0A9D9J1R5"/>
<dbReference type="GO" id="GO:0005886">
    <property type="term" value="C:plasma membrane"/>
    <property type="evidence" value="ECO:0007669"/>
    <property type="project" value="UniProtKB-SubCell"/>
</dbReference>
<dbReference type="InterPro" id="IPR024932">
    <property type="entry name" value="ApbE"/>
</dbReference>
<dbReference type="Proteomes" id="UP000823772">
    <property type="component" value="Unassembled WGS sequence"/>
</dbReference>
<dbReference type="GO" id="GO:0046872">
    <property type="term" value="F:metal ion binding"/>
    <property type="evidence" value="ECO:0007669"/>
    <property type="project" value="UniProtKB-UniRule"/>
</dbReference>
<keyword evidence="7 10" id="KW-0274">FAD</keyword>